<dbReference type="Pfam" id="PF02949">
    <property type="entry name" value="7tm_6"/>
    <property type="match status" value="2"/>
</dbReference>
<sequence>MLKSILMKLENPKRPLLGPNIYSLQFWGVLLPKTNICMKYFYMTIHTIVTLFVVTEIMDVWYIKSDLNNLLNNLKTTILATMSTIKVLSFLYWQKRWWNVIDYVTESDINRRKTEDVNKKRIIENYTKYCRIFTYSYWTLMYFTILVLIVTPVFKYIFSSTYRYNVKNGNEEYLQVVSSWMPFDKNAPVAVIPVGIVQGFMATYGGGWISSYDTNALVIMVYFRAELELLRIDSANIFGEEDNPVSIEVARERLRECHKKHVELMKYIQLLNSCLSPIMLLYLLVCAIMLCVTAYQITVQTSAMERFFSIEYLVFGVAQLFFYCWHSNNVLYASYDLTRGPYESFWWKKHVSRSFRKDLFILTAQFNKIVVFTAGPFTDLNMATFINILKGAYSYYALLTNSITAFKMFRSILMKLENPKRPLLGPNVYALEFWGLLLPENMFKRYFYLTMHVLVTIFTATEYVDVWFVKSDMSHLLNNLKITMLATMSVCKVTTFLYWQKRWRSIIEYITKSDLNRRKTNDMTKKNMIDNYTKYCRKITYFYWSLMYTTVIIVMVTPIFKYLFSSAYRSNLDDGTEKYLQVVSSWVPFDKNTLVGYLAASAFQSYAAIYGGGWITSFDTNAMVIMVSFRAELELLRIDCANIFSEEGRIVSDKVCNERLRECHKRHVELVKYSRMFDECLSPIMLLYMFVCSVMLCVTAYQITIETSAMQRFLTTEYLVFGVAQLFIYCWHSNEVLYASQNLRWGPYESVWWTKDVSYRKDLFILIAQYNRIVAFSAGPFTQLTVATFISILKGAYSYYTLLSQSQNVISDSAQT</sequence>
<keyword evidence="5" id="KW-0552">Olfaction</keyword>
<feature type="transmembrane region" description="Helical" evidence="10">
    <location>
        <begin position="359"/>
        <end position="378"/>
    </location>
</feature>
<dbReference type="InterPro" id="IPR004117">
    <property type="entry name" value="7tm6_olfct_rcpt"/>
</dbReference>
<comment type="subcellular location">
    <subcellularLocation>
        <location evidence="1">Cell membrane</location>
        <topology evidence="1">Multi-pass membrane protein</topology>
    </subcellularLocation>
</comment>
<keyword evidence="7 10" id="KW-0472">Membrane</keyword>
<feature type="transmembrane region" description="Helical" evidence="10">
    <location>
        <begin position="594"/>
        <end position="616"/>
    </location>
</feature>
<accession>A0ABM3MEA5</accession>
<evidence type="ECO:0000256" key="6">
    <source>
        <dbReference type="ARBA" id="ARBA00022989"/>
    </source>
</evidence>
<evidence type="ECO:0000313" key="12">
    <source>
        <dbReference type="RefSeq" id="XP_052749470.1"/>
    </source>
</evidence>
<feature type="transmembrane region" description="Helical" evidence="10">
    <location>
        <begin position="40"/>
        <end position="62"/>
    </location>
</feature>
<name>A0ABM3MEA5_GALME</name>
<evidence type="ECO:0000256" key="3">
    <source>
        <dbReference type="ARBA" id="ARBA00022606"/>
    </source>
</evidence>
<organism evidence="11 12">
    <name type="scientific">Galleria mellonella</name>
    <name type="common">Greater wax moth</name>
    <dbReference type="NCBI Taxonomy" id="7137"/>
    <lineage>
        <taxon>Eukaryota</taxon>
        <taxon>Metazoa</taxon>
        <taxon>Ecdysozoa</taxon>
        <taxon>Arthropoda</taxon>
        <taxon>Hexapoda</taxon>
        <taxon>Insecta</taxon>
        <taxon>Pterygota</taxon>
        <taxon>Neoptera</taxon>
        <taxon>Endopterygota</taxon>
        <taxon>Lepidoptera</taxon>
        <taxon>Glossata</taxon>
        <taxon>Ditrysia</taxon>
        <taxon>Pyraloidea</taxon>
        <taxon>Pyralidae</taxon>
        <taxon>Galleriinae</taxon>
        <taxon>Galleria</taxon>
    </lineage>
</organism>
<feature type="transmembrane region" description="Helical" evidence="10">
    <location>
        <begin position="74"/>
        <end position="93"/>
    </location>
</feature>
<keyword evidence="11" id="KW-1185">Reference proteome</keyword>
<feature type="transmembrane region" description="Helical" evidence="10">
    <location>
        <begin position="446"/>
        <end position="468"/>
    </location>
</feature>
<keyword evidence="4 10" id="KW-0812">Transmembrane</keyword>
<evidence type="ECO:0000256" key="8">
    <source>
        <dbReference type="ARBA" id="ARBA00023170"/>
    </source>
</evidence>
<dbReference type="PANTHER" id="PTHR21137:SF35">
    <property type="entry name" value="ODORANT RECEPTOR 19A-RELATED"/>
    <property type="match status" value="1"/>
</dbReference>
<evidence type="ECO:0000256" key="4">
    <source>
        <dbReference type="ARBA" id="ARBA00022692"/>
    </source>
</evidence>
<dbReference type="RefSeq" id="XP_052749470.1">
    <property type="nucleotide sequence ID" value="XM_052893510.1"/>
</dbReference>
<keyword evidence="2" id="KW-1003">Cell membrane</keyword>
<feature type="transmembrane region" description="Helical" evidence="10">
    <location>
        <begin position="713"/>
        <end position="731"/>
    </location>
</feature>
<proteinExistence type="predicted"/>
<evidence type="ECO:0000256" key="10">
    <source>
        <dbReference type="SAM" id="Phobius"/>
    </source>
</evidence>
<evidence type="ECO:0000256" key="9">
    <source>
        <dbReference type="ARBA" id="ARBA00023224"/>
    </source>
</evidence>
<feature type="transmembrane region" description="Helical" evidence="10">
    <location>
        <begin position="393"/>
        <end position="413"/>
    </location>
</feature>
<keyword evidence="6 10" id="KW-1133">Transmembrane helix</keyword>
<evidence type="ECO:0000256" key="2">
    <source>
        <dbReference type="ARBA" id="ARBA00022475"/>
    </source>
</evidence>
<keyword evidence="9" id="KW-0807">Transducer</keyword>
<evidence type="ECO:0000256" key="5">
    <source>
        <dbReference type="ARBA" id="ARBA00022725"/>
    </source>
</evidence>
<evidence type="ECO:0000256" key="7">
    <source>
        <dbReference type="ARBA" id="ARBA00023136"/>
    </source>
</evidence>
<feature type="transmembrane region" description="Helical" evidence="10">
    <location>
        <begin position="307"/>
        <end position="325"/>
    </location>
</feature>
<keyword evidence="3" id="KW-0716">Sensory transduction</keyword>
<dbReference type="PANTHER" id="PTHR21137">
    <property type="entry name" value="ODORANT RECEPTOR"/>
    <property type="match status" value="1"/>
</dbReference>
<evidence type="ECO:0000256" key="1">
    <source>
        <dbReference type="ARBA" id="ARBA00004651"/>
    </source>
</evidence>
<feature type="transmembrane region" description="Helical" evidence="10">
    <location>
        <begin position="135"/>
        <end position="158"/>
    </location>
</feature>
<keyword evidence="8" id="KW-0675">Receptor</keyword>
<reference evidence="12" key="1">
    <citation type="submission" date="2025-08" db="UniProtKB">
        <authorList>
            <consortium name="RefSeq"/>
        </authorList>
    </citation>
    <scope>IDENTIFICATION</scope>
    <source>
        <tissue evidence="12">Whole larvae</tissue>
    </source>
</reference>
<feature type="transmembrane region" description="Helical" evidence="10">
    <location>
        <begin position="270"/>
        <end position="295"/>
    </location>
</feature>
<gene>
    <name evidence="12" type="primary">LOC113517134</name>
</gene>
<dbReference type="Proteomes" id="UP001652740">
    <property type="component" value="Unplaced"/>
</dbReference>
<feature type="transmembrane region" description="Helical" evidence="10">
    <location>
        <begin position="680"/>
        <end position="701"/>
    </location>
</feature>
<feature type="transmembrane region" description="Helical" evidence="10">
    <location>
        <begin position="541"/>
        <end position="564"/>
    </location>
</feature>
<evidence type="ECO:0000313" key="11">
    <source>
        <dbReference type="Proteomes" id="UP001652740"/>
    </source>
</evidence>
<dbReference type="GeneID" id="113517134"/>
<protein>
    <submittedName>
        <fullName evidence="12">Uncharacterized protein LOC113517134</fullName>
    </submittedName>
</protein>
<feature type="transmembrane region" description="Helical" evidence="10">
    <location>
        <begin position="480"/>
        <end position="499"/>
    </location>
</feature>